<dbReference type="KEGG" id="cpeg:CPELA_10805"/>
<protein>
    <submittedName>
        <fullName evidence="3">Uncharacterized protein</fullName>
    </submittedName>
</protein>
<feature type="transmembrane region" description="Helical" evidence="1">
    <location>
        <begin position="32"/>
        <end position="52"/>
    </location>
</feature>
<evidence type="ECO:0000256" key="1">
    <source>
        <dbReference type="SAM" id="Phobius"/>
    </source>
</evidence>
<sequence>MDRALLLMLIGFILLFVGVGVMPSLGQWSAEYGVYLVMLPYMLWMMLAGGLVSTGTRRFISCWRATRSQ</sequence>
<keyword evidence="1" id="KW-0472">Membrane</keyword>
<keyword evidence="1" id="KW-0812">Transmembrane</keyword>
<gene>
    <name evidence="2" type="ORF">CPELA_10805</name>
    <name evidence="3" type="ORF">CPELA_10825</name>
</gene>
<dbReference type="RefSeq" id="WP_128890692.1">
    <property type="nucleotide sequence ID" value="NZ_BMCX01000008.1"/>
</dbReference>
<dbReference type="EMBL" id="CP035299">
    <property type="protein sequence ID" value="QAU53407.1"/>
    <property type="molecule type" value="Genomic_DNA"/>
</dbReference>
<evidence type="ECO:0000313" key="4">
    <source>
        <dbReference type="Proteomes" id="UP000288929"/>
    </source>
</evidence>
<accession>A0A410WBS3</accession>
<name>A0A410WBS3_9CORY</name>
<proteinExistence type="predicted"/>
<keyword evidence="4" id="KW-1185">Reference proteome</keyword>
<dbReference type="EMBL" id="CP035299">
    <property type="protein sequence ID" value="QAU53403.1"/>
    <property type="molecule type" value="Genomic_DNA"/>
</dbReference>
<dbReference type="Proteomes" id="UP000288929">
    <property type="component" value="Chromosome"/>
</dbReference>
<dbReference type="AlphaFoldDB" id="A0A410WBS3"/>
<keyword evidence="1" id="KW-1133">Transmembrane helix</keyword>
<evidence type="ECO:0000313" key="3">
    <source>
        <dbReference type="EMBL" id="QAU53407.1"/>
    </source>
</evidence>
<evidence type="ECO:0000313" key="2">
    <source>
        <dbReference type="EMBL" id="QAU53403.1"/>
    </source>
</evidence>
<feature type="transmembrane region" description="Helical" evidence="1">
    <location>
        <begin position="5"/>
        <end position="26"/>
    </location>
</feature>
<dbReference type="KEGG" id="cpeg:CPELA_10825"/>
<reference evidence="3 4" key="1">
    <citation type="submission" date="2019-01" db="EMBL/GenBank/DDBJ databases">
        <authorList>
            <person name="Ruckert C."/>
            <person name="Busche T."/>
            <person name="Kalinowski J."/>
        </authorList>
    </citation>
    <scope>NUCLEOTIDE SEQUENCE [LARGE SCALE GENOMIC DNA]</scope>
    <source>
        <strain evidence="3 4">136/3</strain>
    </source>
</reference>
<organism evidence="3 4">
    <name type="scientific">Corynebacterium pelargi</name>
    <dbReference type="NCBI Taxonomy" id="1471400"/>
    <lineage>
        <taxon>Bacteria</taxon>
        <taxon>Bacillati</taxon>
        <taxon>Actinomycetota</taxon>
        <taxon>Actinomycetes</taxon>
        <taxon>Mycobacteriales</taxon>
        <taxon>Corynebacteriaceae</taxon>
        <taxon>Corynebacterium</taxon>
    </lineage>
</organism>